<keyword evidence="1" id="KW-0732">Signal</keyword>
<feature type="chain" id="PRO_5008389938" description="Lipid/polyisoprenoid-binding YceI-like domain-containing protein" evidence="1">
    <location>
        <begin position="20"/>
        <end position="202"/>
    </location>
</feature>
<dbReference type="PANTHER" id="PTHR34406:SF1">
    <property type="entry name" value="PROTEIN YCEI"/>
    <property type="match status" value="1"/>
</dbReference>
<dbReference type="SUPFAM" id="SSF101874">
    <property type="entry name" value="YceI-like"/>
    <property type="match status" value="1"/>
</dbReference>
<dbReference type="RefSeq" id="WP_067760565.1">
    <property type="nucleotide sequence ID" value="NZ_CP015772.1"/>
</dbReference>
<dbReference type="Gene3D" id="2.40.128.110">
    <property type="entry name" value="Lipid/polyisoprenoid-binding, YceI-like"/>
    <property type="match status" value="1"/>
</dbReference>
<dbReference type="InterPro" id="IPR007372">
    <property type="entry name" value="Lipid/polyisoprenoid-bd_YceI"/>
</dbReference>
<dbReference type="Pfam" id="PF04264">
    <property type="entry name" value="YceI"/>
    <property type="match status" value="1"/>
</dbReference>
<dbReference type="STRING" id="1176587.A8C56_21465"/>
<gene>
    <name evidence="3" type="ORF">A8C56_21465</name>
</gene>
<dbReference type="PROSITE" id="PS51257">
    <property type="entry name" value="PROKAR_LIPOPROTEIN"/>
    <property type="match status" value="1"/>
</dbReference>
<protein>
    <recommendedName>
        <fullName evidence="2">Lipid/polyisoprenoid-binding YceI-like domain-containing protein</fullName>
    </recommendedName>
</protein>
<dbReference type="InterPro" id="IPR036761">
    <property type="entry name" value="TTHA0802/YceI-like_sf"/>
</dbReference>
<dbReference type="SMART" id="SM00867">
    <property type="entry name" value="YceI"/>
    <property type="match status" value="1"/>
</dbReference>
<proteinExistence type="predicted"/>
<accession>A0A1A9I6K7</accession>
<evidence type="ECO:0000259" key="2">
    <source>
        <dbReference type="SMART" id="SM00867"/>
    </source>
</evidence>
<feature type="domain" description="Lipid/polyisoprenoid-binding YceI-like" evidence="2">
    <location>
        <begin position="28"/>
        <end position="198"/>
    </location>
</feature>
<keyword evidence="4" id="KW-1185">Reference proteome</keyword>
<dbReference type="KEGG" id="nia:A8C56_21465"/>
<dbReference type="EMBL" id="CP015772">
    <property type="protein sequence ID" value="ANH83203.1"/>
    <property type="molecule type" value="Genomic_DNA"/>
</dbReference>
<dbReference type="OrthoDB" id="951410at2"/>
<dbReference type="PANTHER" id="PTHR34406">
    <property type="entry name" value="PROTEIN YCEI"/>
    <property type="match status" value="1"/>
</dbReference>
<name>A0A1A9I6K7_9BACT</name>
<evidence type="ECO:0000256" key="1">
    <source>
        <dbReference type="SAM" id="SignalP"/>
    </source>
</evidence>
<evidence type="ECO:0000313" key="4">
    <source>
        <dbReference type="Proteomes" id="UP000077667"/>
    </source>
</evidence>
<reference evidence="3 4" key="1">
    <citation type="submission" date="2016-05" db="EMBL/GenBank/DDBJ databases">
        <title>Niabella ginsenosidivorans BS26 whole genome sequencing.</title>
        <authorList>
            <person name="Im W.T."/>
            <person name="Siddiqi M.Z."/>
        </authorList>
    </citation>
    <scope>NUCLEOTIDE SEQUENCE [LARGE SCALE GENOMIC DNA]</scope>
    <source>
        <strain evidence="3 4">BS26</strain>
    </source>
</reference>
<evidence type="ECO:0000313" key="3">
    <source>
        <dbReference type="EMBL" id="ANH83203.1"/>
    </source>
</evidence>
<organism evidence="3 4">
    <name type="scientific">Niabella ginsenosidivorans</name>
    <dbReference type="NCBI Taxonomy" id="1176587"/>
    <lineage>
        <taxon>Bacteria</taxon>
        <taxon>Pseudomonadati</taxon>
        <taxon>Bacteroidota</taxon>
        <taxon>Chitinophagia</taxon>
        <taxon>Chitinophagales</taxon>
        <taxon>Chitinophagaceae</taxon>
        <taxon>Niabella</taxon>
    </lineage>
</organism>
<dbReference type="AlphaFoldDB" id="A0A1A9I6K7"/>
<sequence>MKQKIYCAFMALSVLTACSNKGTISLTDFNADEDSSAVEWKGSAPTHFHRGAFKVSGNLQTDGKGKITGGDFSIPVASISNFDLTNTAEREQLLNHLKSPDFFNMAVHPEARFHITKAAPYNNPASSANTMITGDFTMIGQTHSIQIPAVIKTEKNKITVEGSFKLNRLQWGMSSFNDPEADLYILPDVDITLKLYFKPSAS</sequence>
<feature type="signal peptide" evidence="1">
    <location>
        <begin position="1"/>
        <end position="19"/>
    </location>
</feature>
<dbReference type="Proteomes" id="UP000077667">
    <property type="component" value="Chromosome"/>
</dbReference>